<dbReference type="OrthoDB" id="9807923at2"/>
<keyword evidence="3" id="KW-1185">Reference proteome</keyword>
<keyword evidence="1" id="KW-1133">Transmembrane helix</keyword>
<dbReference type="AlphaFoldDB" id="A0A367GQD8"/>
<accession>A0A367GQD8</accession>
<dbReference type="CDD" id="cd07818">
    <property type="entry name" value="SRPBCC_1"/>
    <property type="match status" value="1"/>
</dbReference>
<dbReference type="RefSeq" id="WP_114005217.1">
    <property type="nucleotide sequence ID" value="NZ_QGDC01000005.1"/>
</dbReference>
<dbReference type="Proteomes" id="UP000253209">
    <property type="component" value="Unassembled WGS sequence"/>
</dbReference>
<dbReference type="SUPFAM" id="SSF55961">
    <property type="entry name" value="Bet v1-like"/>
    <property type="match status" value="1"/>
</dbReference>
<organism evidence="2 3">
    <name type="scientific">Mucilaginibacter hurinus</name>
    <dbReference type="NCBI Taxonomy" id="2201324"/>
    <lineage>
        <taxon>Bacteria</taxon>
        <taxon>Pseudomonadati</taxon>
        <taxon>Bacteroidota</taxon>
        <taxon>Sphingobacteriia</taxon>
        <taxon>Sphingobacteriales</taxon>
        <taxon>Sphingobacteriaceae</taxon>
        <taxon>Mucilaginibacter</taxon>
    </lineage>
</organism>
<evidence type="ECO:0000313" key="2">
    <source>
        <dbReference type="EMBL" id="RCH54891.1"/>
    </source>
</evidence>
<dbReference type="Gene3D" id="3.30.530.20">
    <property type="match status" value="1"/>
</dbReference>
<comment type="caution">
    <text evidence="2">The sequence shown here is derived from an EMBL/GenBank/DDBJ whole genome shotgun (WGS) entry which is preliminary data.</text>
</comment>
<keyword evidence="1" id="KW-0472">Membrane</keyword>
<dbReference type="EMBL" id="QGDC01000005">
    <property type="protein sequence ID" value="RCH54891.1"/>
    <property type="molecule type" value="Genomic_DNA"/>
</dbReference>
<evidence type="ECO:0000313" key="3">
    <source>
        <dbReference type="Proteomes" id="UP000253209"/>
    </source>
</evidence>
<sequence>MKILKNILIGIAIIIVVVLLAALFITKDFAVERTVVINKPKQVVYDHVKYLKNQNAFNAWAKQDPHIKFTYSGTDATAGFVSAWEGNKDVGKGEQEIKSLTPGERIDYELRFIEPMPSVSPSYIAFEGLDATQTKVRWGMSGSCTYPINIMVPFMDGILGSKLEEGLADLKTILEKN</sequence>
<reference evidence="2 3" key="1">
    <citation type="submission" date="2018-05" db="EMBL/GenBank/DDBJ databases">
        <title>Mucilaginibacter hurinus sp. nov., isolated from briquette warehouse soil.</title>
        <authorList>
            <person name="Choi L."/>
        </authorList>
    </citation>
    <scope>NUCLEOTIDE SEQUENCE [LARGE SCALE GENOMIC DNA]</scope>
    <source>
        <strain evidence="2 3">ZR32</strain>
    </source>
</reference>
<protein>
    <submittedName>
        <fullName evidence="2">Polyketide cyclase</fullName>
    </submittedName>
</protein>
<dbReference type="InterPro" id="IPR023393">
    <property type="entry name" value="START-like_dom_sf"/>
</dbReference>
<evidence type="ECO:0000256" key="1">
    <source>
        <dbReference type="SAM" id="Phobius"/>
    </source>
</evidence>
<gene>
    <name evidence="2" type="ORF">DJ568_10450</name>
</gene>
<keyword evidence="1" id="KW-0812">Transmembrane</keyword>
<proteinExistence type="predicted"/>
<name>A0A367GQD8_9SPHI</name>
<feature type="transmembrane region" description="Helical" evidence="1">
    <location>
        <begin position="7"/>
        <end position="25"/>
    </location>
</feature>